<dbReference type="RefSeq" id="WP_044250562.1">
    <property type="nucleotide sequence ID" value="NZ_ASRX01000099.1"/>
</dbReference>
<accession>A0A017SVX7</accession>
<evidence type="ECO:0000313" key="3">
    <source>
        <dbReference type="Proteomes" id="UP000019678"/>
    </source>
</evidence>
<dbReference type="NCBIfam" id="TIGR04354">
    <property type="entry name" value="amphi-Trp"/>
    <property type="match status" value="1"/>
</dbReference>
<keyword evidence="3" id="KW-1185">Reference proteome</keyword>
<protein>
    <recommendedName>
        <fullName evidence="1">Amphi-Trp domain-containing protein</fullName>
    </recommendedName>
</protein>
<dbReference type="STRING" id="1192034.CAP_9048"/>
<feature type="domain" description="Amphi-Trp" evidence="1">
    <location>
        <begin position="11"/>
        <end position="70"/>
    </location>
</feature>
<dbReference type="AlphaFoldDB" id="A0A017SVX7"/>
<sequence length="71" mass="8036">MTERDVDRHCVKDEFVATLRRLADALEQGEPFRIQVAGNRFTVPTGAELVIEHEAEGGDEELALELRWKNG</sequence>
<evidence type="ECO:0000259" key="1">
    <source>
        <dbReference type="Pfam" id="PF20068"/>
    </source>
</evidence>
<evidence type="ECO:0000313" key="2">
    <source>
        <dbReference type="EMBL" id="EYF00770.1"/>
    </source>
</evidence>
<dbReference type="EMBL" id="ASRX01000099">
    <property type="protein sequence ID" value="EYF00770.1"/>
    <property type="molecule type" value="Genomic_DNA"/>
</dbReference>
<dbReference type="InterPro" id="IPR027598">
    <property type="entry name" value="Amphi-Trp_dom"/>
</dbReference>
<name>A0A017SVX7_9BACT</name>
<dbReference type="Proteomes" id="UP000019678">
    <property type="component" value="Unassembled WGS sequence"/>
</dbReference>
<dbReference type="OrthoDB" id="3078539at2"/>
<dbReference type="Pfam" id="PF20068">
    <property type="entry name" value="Amphi-Trp"/>
    <property type="match status" value="1"/>
</dbReference>
<reference evidence="2 3" key="1">
    <citation type="submission" date="2013-05" db="EMBL/GenBank/DDBJ databases">
        <title>Genome assembly of Chondromyces apiculatus DSM 436.</title>
        <authorList>
            <person name="Sharma G."/>
            <person name="Khatri I."/>
            <person name="Kaur C."/>
            <person name="Mayilraj S."/>
            <person name="Subramanian S."/>
        </authorList>
    </citation>
    <scope>NUCLEOTIDE SEQUENCE [LARGE SCALE GENOMIC DNA]</scope>
    <source>
        <strain evidence="2 3">DSM 436</strain>
    </source>
</reference>
<proteinExistence type="predicted"/>
<gene>
    <name evidence="2" type="ORF">CAP_9048</name>
</gene>
<comment type="caution">
    <text evidence="2">The sequence shown here is derived from an EMBL/GenBank/DDBJ whole genome shotgun (WGS) entry which is preliminary data.</text>
</comment>
<dbReference type="eggNOG" id="ENOG50334ZG">
    <property type="taxonomic scope" value="Bacteria"/>
</dbReference>
<organism evidence="2 3">
    <name type="scientific">Chondromyces apiculatus DSM 436</name>
    <dbReference type="NCBI Taxonomy" id="1192034"/>
    <lineage>
        <taxon>Bacteria</taxon>
        <taxon>Pseudomonadati</taxon>
        <taxon>Myxococcota</taxon>
        <taxon>Polyangia</taxon>
        <taxon>Polyangiales</taxon>
        <taxon>Polyangiaceae</taxon>
        <taxon>Chondromyces</taxon>
    </lineage>
</organism>